<protein>
    <submittedName>
        <fullName evidence="1">Protein of uncharacterized function (DUF2560)</fullName>
    </submittedName>
</protein>
<sequence>MSEQVTGLTSIQASRLEILRLVMKDTAAAQKAIDFINDDPLKQELFKDQYALAANESGLVSRTEKAIKECQEALSLFE</sequence>
<dbReference type="Pfam" id="PF10834">
    <property type="entry name" value="DUF2560"/>
    <property type="match status" value="1"/>
</dbReference>
<reference evidence="1 2" key="1">
    <citation type="submission" date="2015-03" db="EMBL/GenBank/DDBJ databases">
        <authorList>
            <consortium name="Pathogen Informatics"/>
            <person name="Murphy D."/>
        </authorList>
    </citation>
    <scope>NUCLEOTIDE SEQUENCE [LARGE SCALE GENOMIC DNA]</scope>
    <source>
        <strain evidence="1 2">3400/83</strain>
    </source>
</reference>
<dbReference type="InterPro" id="IPR022544">
    <property type="entry name" value="Phage_P22_Orf80"/>
</dbReference>
<organism evidence="1 2">
    <name type="scientific">Yersinia frederiksenii</name>
    <dbReference type="NCBI Taxonomy" id="29484"/>
    <lineage>
        <taxon>Bacteria</taxon>
        <taxon>Pseudomonadati</taxon>
        <taxon>Pseudomonadota</taxon>
        <taxon>Gammaproteobacteria</taxon>
        <taxon>Enterobacterales</taxon>
        <taxon>Yersiniaceae</taxon>
        <taxon>Yersinia</taxon>
    </lineage>
</organism>
<comment type="caution">
    <text evidence="1">The sequence shown here is derived from an EMBL/GenBank/DDBJ whole genome shotgun (WGS) entry which is preliminary data.</text>
</comment>
<dbReference type="AlphaFoldDB" id="A0AAI8ZP31"/>
<name>A0AAI8ZP31_YERFR</name>
<gene>
    <name evidence="1" type="ORF">ERS008524_01461</name>
</gene>
<dbReference type="RefSeq" id="WP_057643442.1">
    <property type="nucleotide sequence ID" value="NZ_CABMMF010000007.1"/>
</dbReference>
<evidence type="ECO:0000313" key="1">
    <source>
        <dbReference type="EMBL" id="CFQ96001.1"/>
    </source>
</evidence>
<evidence type="ECO:0000313" key="2">
    <source>
        <dbReference type="Proteomes" id="UP000046784"/>
    </source>
</evidence>
<accession>A0AAI8ZP31</accession>
<dbReference type="EMBL" id="CGCB01000007">
    <property type="protein sequence ID" value="CFQ96001.1"/>
    <property type="molecule type" value="Genomic_DNA"/>
</dbReference>
<dbReference type="Proteomes" id="UP000046784">
    <property type="component" value="Unassembled WGS sequence"/>
</dbReference>
<proteinExistence type="predicted"/>